<evidence type="ECO:0000313" key="6">
    <source>
        <dbReference type="Proteomes" id="UP000230837"/>
    </source>
</evidence>
<sequence>MKERSIFMKKKTISQKLAENIPILSTEEKKLVWKKIELSFPQYQNQTVPLLFLLNLKTYKSMTALIILLTLAISGGATALASDSARPGDFLFPLDRAIENVHLGVTFSPTAKEALVKKITTERFQELRSIISEEVEVLPSNILAESDLGSVEDSNTPLLITASVFMDTTIVKMEQDEKLFYFETSATTTSNLLKVIQEKFPMLTDEQINTSLTLKNESRESLPSDKGITSLSDKGEKRINHAVEQFLHFIDKVNINGSDNEELLKQLTNKIKDANNKTEVRQDEDGIKLGSIEDEYEIKINNNGDSKIEMRADGDELKVEEKDDEVSIRNTSLIETDQEEIISQIASTTVTDFEIKAKVFTDQTVIKFKFNDDEVSFTTVADNELDIISKIKEQFPLLTTEQITAKLQLQFKDEKSQGIDSNVEDINREEITNTDVLFDDKNELSDDDDKKSEAEDDDTNQEYANPNENQERLIIDVTKRSQDKSHNQDNEDNKDDNDEGEGDDNNN</sequence>
<dbReference type="AlphaFoldDB" id="A0A2M7IP25"/>
<comment type="caution">
    <text evidence="5">The sequence shown here is derived from an EMBL/GenBank/DDBJ whole genome shotgun (WGS) entry which is preliminary data.</text>
</comment>
<feature type="coiled-coil region" evidence="1">
    <location>
        <begin position="257"/>
        <end position="284"/>
    </location>
</feature>
<name>A0A2M7IP25_9BACT</name>
<proteinExistence type="predicted"/>
<dbReference type="Proteomes" id="UP000230837">
    <property type="component" value="Unassembled WGS sequence"/>
</dbReference>
<keyword evidence="1" id="KW-0175">Coiled coil</keyword>
<evidence type="ECO:0000259" key="4">
    <source>
        <dbReference type="Pfam" id="PF18915"/>
    </source>
</evidence>
<feature type="region of interest" description="Disordered" evidence="2">
    <location>
        <begin position="434"/>
        <end position="507"/>
    </location>
</feature>
<feature type="domain" description="DUF5667" evidence="4">
    <location>
        <begin position="86"/>
        <end position="145"/>
    </location>
</feature>
<feature type="compositionally biased region" description="Basic and acidic residues" evidence="2">
    <location>
        <begin position="469"/>
        <end position="491"/>
    </location>
</feature>
<organism evidence="5 6">
    <name type="scientific">Candidatus Kaiserbacteria bacterium CG_4_8_14_3_um_filter_38_9</name>
    <dbReference type="NCBI Taxonomy" id="1974599"/>
    <lineage>
        <taxon>Bacteria</taxon>
        <taxon>Candidatus Kaiseribacteriota</taxon>
    </lineage>
</organism>
<dbReference type="InterPro" id="IPR043725">
    <property type="entry name" value="DUF5667"/>
</dbReference>
<evidence type="ECO:0000313" key="5">
    <source>
        <dbReference type="EMBL" id="PIW97106.1"/>
    </source>
</evidence>
<evidence type="ECO:0000256" key="3">
    <source>
        <dbReference type="SAM" id="Phobius"/>
    </source>
</evidence>
<keyword evidence="3" id="KW-0812">Transmembrane</keyword>
<accession>A0A2M7IP25</accession>
<feature type="compositionally biased region" description="Acidic residues" evidence="2">
    <location>
        <begin position="492"/>
        <end position="507"/>
    </location>
</feature>
<evidence type="ECO:0000256" key="2">
    <source>
        <dbReference type="SAM" id="MobiDB-lite"/>
    </source>
</evidence>
<feature type="compositionally biased region" description="Basic and acidic residues" evidence="2">
    <location>
        <begin position="438"/>
        <end position="453"/>
    </location>
</feature>
<gene>
    <name evidence="5" type="ORF">COZ82_01415</name>
</gene>
<feature type="transmembrane region" description="Helical" evidence="3">
    <location>
        <begin position="62"/>
        <end position="81"/>
    </location>
</feature>
<dbReference type="EMBL" id="PFHR01000078">
    <property type="protein sequence ID" value="PIW97106.1"/>
    <property type="molecule type" value="Genomic_DNA"/>
</dbReference>
<dbReference type="Pfam" id="PF18915">
    <property type="entry name" value="DUF5667"/>
    <property type="match status" value="1"/>
</dbReference>
<protein>
    <recommendedName>
        <fullName evidence="4">DUF5667 domain-containing protein</fullName>
    </recommendedName>
</protein>
<keyword evidence="3" id="KW-1133">Transmembrane helix</keyword>
<reference evidence="6" key="1">
    <citation type="submission" date="2017-09" db="EMBL/GenBank/DDBJ databases">
        <title>Depth-based differentiation of microbial function through sediment-hosted aquifers and enrichment of novel symbionts in the deep terrestrial subsurface.</title>
        <authorList>
            <person name="Probst A.J."/>
            <person name="Ladd B."/>
            <person name="Jarett J.K."/>
            <person name="Geller-Mcgrath D.E."/>
            <person name="Sieber C.M.K."/>
            <person name="Emerson J.B."/>
            <person name="Anantharaman K."/>
            <person name="Thomas B.C."/>
            <person name="Malmstrom R."/>
            <person name="Stieglmeier M."/>
            <person name="Klingl A."/>
            <person name="Woyke T."/>
            <person name="Ryan C.M."/>
            <person name="Banfield J.F."/>
        </authorList>
    </citation>
    <scope>NUCLEOTIDE SEQUENCE [LARGE SCALE GENOMIC DNA]</scope>
</reference>
<keyword evidence="3" id="KW-0472">Membrane</keyword>
<evidence type="ECO:0000256" key="1">
    <source>
        <dbReference type="SAM" id="Coils"/>
    </source>
</evidence>